<name>A0A6G3SKW2_STRAQ</name>
<dbReference type="InterPro" id="IPR057326">
    <property type="entry name" value="KR_dom"/>
</dbReference>
<dbReference type="Gene3D" id="3.40.50.720">
    <property type="entry name" value="NAD(P)-binding Rossmann-like Domain"/>
    <property type="match status" value="1"/>
</dbReference>
<organism evidence="4">
    <name type="scientific">Streptomyces anulatus</name>
    <name type="common">Streptomyces chrysomallus</name>
    <dbReference type="NCBI Taxonomy" id="1892"/>
    <lineage>
        <taxon>Bacteria</taxon>
        <taxon>Bacillati</taxon>
        <taxon>Actinomycetota</taxon>
        <taxon>Actinomycetes</taxon>
        <taxon>Kitasatosporales</taxon>
        <taxon>Streptomycetaceae</taxon>
        <taxon>Streptomyces</taxon>
    </lineage>
</organism>
<evidence type="ECO:0000313" key="4">
    <source>
        <dbReference type="EMBL" id="NEB83657.1"/>
    </source>
</evidence>
<evidence type="ECO:0000259" key="3">
    <source>
        <dbReference type="SMART" id="SM00822"/>
    </source>
</evidence>
<evidence type="ECO:0000256" key="2">
    <source>
        <dbReference type="ARBA" id="ARBA00023002"/>
    </source>
</evidence>
<proteinExistence type="inferred from homology"/>
<dbReference type="GO" id="GO:0047936">
    <property type="term" value="F:glucose 1-dehydrogenase [NAD(P)+] activity"/>
    <property type="evidence" value="ECO:0007669"/>
    <property type="project" value="UniProtKB-EC"/>
</dbReference>
<dbReference type="Proteomes" id="UP000470951">
    <property type="component" value="Unassembled WGS sequence"/>
</dbReference>
<dbReference type="Pfam" id="PF13561">
    <property type="entry name" value="adh_short_C2"/>
    <property type="match status" value="1"/>
</dbReference>
<sequence length="256" mass="25935">MTPGGELLRGKVALITGASSGIGAAAARHFADEGAAVVLVARRAGMVEEVAERIRKDGGRAVAVPGDVTLRADMEHAVAMAVARFGRLDCAFNNAGYASAGTVLHELPDDVFDRTMDVNLRGVWNCLRAQIPAMLPGGAGSVVNTSSVAGVRATSASAPYVAAKHAVIGLTRAAAAEYGERGIRVNALVVGSTDTEMMDGILSTGPSAGAGFGGKAIQQRLADPTEIARAAAWLCSDASSFTTGSALAVDGGRTAK</sequence>
<dbReference type="InterPro" id="IPR002347">
    <property type="entry name" value="SDR_fam"/>
</dbReference>
<dbReference type="AlphaFoldDB" id="A0A6G3SKW2"/>
<dbReference type="PRINTS" id="PR00080">
    <property type="entry name" value="SDRFAMILY"/>
</dbReference>
<feature type="domain" description="Ketoreductase" evidence="3">
    <location>
        <begin position="11"/>
        <end position="204"/>
    </location>
</feature>
<dbReference type="PRINTS" id="PR00081">
    <property type="entry name" value="GDHRDH"/>
</dbReference>
<dbReference type="PANTHER" id="PTHR24321">
    <property type="entry name" value="DEHYDROGENASES, SHORT CHAIN"/>
    <property type="match status" value="1"/>
</dbReference>
<comment type="similarity">
    <text evidence="1">Belongs to the short-chain dehydrogenases/reductases (SDR) family.</text>
</comment>
<dbReference type="PANTHER" id="PTHR24321:SF11">
    <property type="entry name" value="BLR0893 PROTEIN"/>
    <property type="match status" value="1"/>
</dbReference>
<dbReference type="NCBIfam" id="NF005559">
    <property type="entry name" value="PRK07231.1"/>
    <property type="match status" value="1"/>
</dbReference>
<dbReference type="InterPro" id="IPR020904">
    <property type="entry name" value="Sc_DH/Rdtase_CS"/>
</dbReference>
<protein>
    <submittedName>
        <fullName evidence="4">Glucose 1-dehydrogenase</fullName>
        <ecNumber evidence="4">1.1.1.47</ecNumber>
    </submittedName>
</protein>
<evidence type="ECO:0000256" key="1">
    <source>
        <dbReference type="ARBA" id="ARBA00006484"/>
    </source>
</evidence>
<dbReference type="InterPro" id="IPR036291">
    <property type="entry name" value="NAD(P)-bd_dom_sf"/>
</dbReference>
<accession>A0A6G3SKW2</accession>
<comment type="caution">
    <text evidence="4">The sequence shown here is derived from an EMBL/GenBank/DDBJ whole genome shotgun (WGS) entry which is preliminary data.</text>
</comment>
<evidence type="ECO:0000313" key="5">
    <source>
        <dbReference type="EMBL" id="NEB98801.1"/>
    </source>
</evidence>
<dbReference type="EMBL" id="JAAGMK010000131">
    <property type="protein sequence ID" value="NEB83657.1"/>
    <property type="molecule type" value="Genomic_DNA"/>
</dbReference>
<dbReference type="RefSeq" id="WP_087765597.1">
    <property type="nucleotide sequence ID" value="NZ_CBDRIV010000006.1"/>
</dbReference>
<gene>
    <name evidence="4" type="ORF">G3I43_05580</name>
    <name evidence="5" type="ORF">G3I58_12585</name>
</gene>
<evidence type="ECO:0000313" key="6">
    <source>
        <dbReference type="Proteomes" id="UP000470951"/>
    </source>
</evidence>
<dbReference type="SUPFAM" id="SSF51735">
    <property type="entry name" value="NAD(P)-binding Rossmann-fold domains"/>
    <property type="match status" value="1"/>
</dbReference>
<dbReference type="EMBL" id="JAAGMS010000141">
    <property type="protein sequence ID" value="NEB98801.1"/>
    <property type="molecule type" value="Genomic_DNA"/>
</dbReference>
<dbReference type="PROSITE" id="PS00061">
    <property type="entry name" value="ADH_SHORT"/>
    <property type="match status" value="1"/>
</dbReference>
<dbReference type="EC" id="1.1.1.47" evidence="4"/>
<dbReference type="FunFam" id="3.40.50.720:FF:000084">
    <property type="entry name" value="Short-chain dehydrogenase reductase"/>
    <property type="match status" value="1"/>
</dbReference>
<dbReference type="CDD" id="cd05233">
    <property type="entry name" value="SDR_c"/>
    <property type="match status" value="1"/>
</dbReference>
<reference evidence="4 6" key="1">
    <citation type="submission" date="2020-01" db="EMBL/GenBank/DDBJ databases">
        <title>Insect and environment-associated Actinomycetes.</title>
        <authorList>
            <person name="Currrie C."/>
            <person name="Chevrette M."/>
            <person name="Carlson C."/>
            <person name="Stubbendieck R."/>
            <person name="Wendt-Pienkowski E."/>
        </authorList>
    </citation>
    <scope>NUCLEOTIDE SEQUENCE</scope>
    <source>
        <strain evidence="4">SID505</strain>
        <strain evidence="5 6">SID7903</strain>
    </source>
</reference>
<keyword evidence="2 4" id="KW-0560">Oxidoreductase</keyword>
<dbReference type="SMART" id="SM00822">
    <property type="entry name" value="PKS_KR"/>
    <property type="match status" value="1"/>
</dbReference>